<comment type="caution">
    <text evidence="3">The sequence shown here is derived from an EMBL/GenBank/DDBJ whole genome shotgun (WGS) entry which is preliminary data.</text>
</comment>
<dbReference type="OrthoDB" id="194358at2759"/>
<keyword evidence="1" id="KW-0677">Repeat</keyword>
<organism evidence="3 4">
    <name type="scientific">Elsinoe australis</name>
    <dbReference type="NCBI Taxonomy" id="40998"/>
    <lineage>
        <taxon>Eukaryota</taxon>
        <taxon>Fungi</taxon>
        <taxon>Dikarya</taxon>
        <taxon>Ascomycota</taxon>
        <taxon>Pezizomycotina</taxon>
        <taxon>Dothideomycetes</taxon>
        <taxon>Dothideomycetidae</taxon>
        <taxon>Myriangiales</taxon>
        <taxon>Elsinoaceae</taxon>
        <taxon>Elsinoe</taxon>
    </lineage>
</organism>
<dbReference type="PANTHER" id="PTHR10039">
    <property type="entry name" value="AMELOGENIN"/>
    <property type="match status" value="1"/>
</dbReference>
<accession>A0A2P8AJK3</accession>
<dbReference type="EMBL" id="NHZQ01000003">
    <property type="protein sequence ID" value="PSK60658.1"/>
    <property type="molecule type" value="Genomic_DNA"/>
</dbReference>
<dbReference type="Proteomes" id="UP000243723">
    <property type="component" value="Unassembled WGS sequence"/>
</dbReference>
<evidence type="ECO:0000313" key="4">
    <source>
        <dbReference type="Proteomes" id="UP000243723"/>
    </source>
</evidence>
<reference evidence="3 4" key="1">
    <citation type="submission" date="2017-05" db="EMBL/GenBank/DDBJ databases">
        <title>Draft genome sequence of Elsinoe australis.</title>
        <authorList>
            <person name="Cheng Q."/>
        </authorList>
    </citation>
    <scope>NUCLEOTIDE SEQUENCE [LARGE SCALE GENOMIC DNA]</scope>
    <source>
        <strain evidence="3 4">NL1</strain>
    </source>
</reference>
<dbReference type="Pfam" id="PF24883">
    <property type="entry name" value="NPHP3_N"/>
    <property type="match status" value="1"/>
</dbReference>
<keyword evidence="4" id="KW-1185">Reference proteome</keyword>
<sequence length="617" mass="70378">MATKRKASSDPDDATFHNRDVHQQGQITSSGPHYHGPVNIYQRREEIVDKRQSYLDSLSFTQQGSREATIRTALTETCKWMLQRDDYTSWLQPNDDEDDHKLLWIKGKPATGKSTLMKFLFQHIKTTRKDATVIGFFFNARGEILEKSVEGMYRSLLHQLLELRPSVANTFESICPPVNILSEAVWPMERLRDLFKSAIANLGQQTLIVFIDALDECSEDEVRELISVKSSRLPMFGKSIVLESQGEHQEDIAKYIKKKLHIGTSKLSEWIKGETLQKASGVFLRVVLVIKILQKEFDRGNKHKLREQLKKIPPDLEELLENILRREAGDYQELVTCVQWILFSRRPLTLEELYWAIISASCLSPHDHIEVTVEDMDRFVLNASRGFVESTRGKSPVMQFIHESVKEYFANTTKSSNYGFGPPGTFIGRSHDHLKMCCQLFQTYHQSLLAAMVGNNAGDDPSKRSDGLATSHEFYAYAVKNIFFHSNAAEKYGQPQFGFLRCFDLATWAESRSGFEKYRIRRYPRDVSLLYVLASEHASDLIAIFLENDPHDFEQVGSTRGGPRGSALSAAVATGDLVRLAFDKYPSLWTDFDEDRYAVLKLLIELEDWTAQGPAVP</sequence>
<feature type="domain" description="Nephrocystin 3-like N-terminal" evidence="2">
    <location>
        <begin position="76"/>
        <end position="227"/>
    </location>
</feature>
<dbReference type="AlphaFoldDB" id="A0A2P8AJK3"/>
<gene>
    <name evidence="3" type="ORF">B9Z65_808</name>
</gene>
<dbReference type="Gene3D" id="3.40.50.300">
    <property type="entry name" value="P-loop containing nucleotide triphosphate hydrolases"/>
    <property type="match status" value="1"/>
</dbReference>
<evidence type="ECO:0000313" key="3">
    <source>
        <dbReference type="EMBL" id="PSK60658.1"/>
    </source>
</evidence>
<dbReference type="InterPro" id="IPR027417">
    <property type="entry name" value="P-loop_NTPase"/>
</dbReference>
<dbReference type="PANTHER" id="PTHR10039:SF5">
    <property type="entry name" value="NACHT DOMAIN-CONTAINING PROTEIN"/>
    <property type="match status" value="1"/>
</dbReference>
<dbReference type="SUPFAM" id="SSF52540">
    <property type="entry name" value="P-loop containing nucleoside triphosphate hydrolases"/>
    <property type="match status" value="1"/>
</dbReference>
<protein>
    <recommendedName>
        <fullName evidence="2">Nephrocystin 3-like N-terminal domain-containing protein</fullName>
    </recommendedName>
</protein>
<proteinExistence type="predicted"/>
<name>A0A2P8AJK3_9PEZI</name>
<evidence type="ECO:0000259" key="2">
    <source>
        <dbReference type="Pfam" id="PF24883"/>
    </source>
</evidence>
<dbReference type="InterPro" id="IPR056884">
    <property type="entry name" value="NPHP3-like_N"/>
</dbReference>
<dbReference type="STRING" id="40998.A0A2P8AJK3"/>
<evidence type="ECO:0000256" key="1">
    <source>
        <dbReference type="ARBA" id="ARBA00022737"/>
    </source>
</evidence>